<evidence type="ECO:0000313" key="19">
    <source>
        <dbReference type="Proteomes" id="UP000694867"/>
    </source>
</evidence>
<evidence type="ECO:0000256" key="8">
    <source>
        <dbReference type="ARBA" id="ARBA00022692"/>
    </source>
</evidence>
<evidence type="ECO:0000256" key="12">
    <source>
        <dbReference type="ARBA" id="ARBA00022989"/>
    </source>
</evidence>
<name>A0AAJ7L6Q7_9ACAR</name>
<feature type="repeat" description="TPR" evidence="16">
    <location>
        <begin position="617"/>
        <end position="650"/>
    </location>
</feature>
<comment type="function">
    <text evidence="1">Transfers mannosyl residues to the hydroxyl group of serine or threonine residues.</text>
</comment>
<dbReference type="KEGG" id="goe:100903227"/>
<evidence type="ECO:0000256" key="10">
    <source>
        <dbReference type="ARBA" id="ARBA00022803"/>
    </source>
</evidence>
<evidence type="ECO:0000256" key="11">
    <source>
        <dbReference type="ARBA" id="ARBA00022824"/>
    </source>
</evidence>
<feature type="transmembrane region" description="Helical" evidence="17">
    <location>
        <begin position="324"/>
        <end position="341"/>
    </location>
</feature>
<dbReference type="EC" id="2.4.1.109" evidence="6"/>
<keyword evidence="8 17" id="KW-0812">Transmembrane</keyword>
<dbReference type="Pfam" id="PF13424">
    <property type="entry name" value="TPR_12"/>
    <property type="match status" value="2"/>
</dbReference>
<dbReference type="GO" id="GO:0004169">
    <property type="term" value="F:dolichyl-phosphate-mannose-protein mannosyltransferase activity"/>
    <property type="evidence" value="ECO:0007669"/>
    <property type="project" value="UniProtKB-EC"/>
</dbReference>
<dbReference type="SUPFAM" id="SSF48452">
    <property type="entry name" value="TPR-like"/>
    <property type="match status" value="1"/>
</dbReference>
<dbReference type="PROSITE" id="PS50293">
    <property type="entry name" value="TPR_REGION"/>
    <property type="match status" value="1"/>
</dbReference>
<comment type="catalytic activity">
    <reaction evidence="15">
        <text>a di-trans,poly-cis-dolichyl beta-D-mannosyl phosphate + L-seryl-[protein] = 3-O-(alpha-D-mannosyl)-L-seryl-[protein] + a di-trans,poly-cis-dolichyl phosphate + H(+)</text>
        <dbReference type="Rhea" id="RHEA:17377"/>
        <dbReference type="Rhea" id="RHEA-COMP:9863"/>
        <dbReference type="Rhea" id="RHEA-COMP:13546"/>
        <dbReference type="Rhea" id="RHEA-COMP:19498"/>
        <dbReference type="Rhea" id="RHEA-COMP:19501"/>
        <dbReference type="ChEBI" id="CHEBI:15378"/>
        <dbReference type="ChEBI" id="CHEBI:29999"/>
        <dbReference type="ChEBI" id="CHEBI:57683"/>
        <dbReference type="ChEBI" id="CHEBI:58211"/>
        <dbReference type="ChEBI" id="CHEBI:137321"/>
        <dbReference type="EC" id="2.4.1.109"/>
    </reaction>
</comment>
<evidence type="ECO:0000256" key="9">
    <source>
        <dbReference type="ARBA" id="ARBA00022737"/>
    </source>
</evidence>
<dbReference type="Pfam" id="PF08409">
    <property type="entry name" value="TMTC_DUF1736"/>
    <property type="match status" value="1"/>
</dbReference>
<evidence type="ECO:0000313" key="20">
    <source>
        <dbReference type="RefSeq" id="XP_018495522.1"/>
    </source>
</evidence>
<dbReference type="PROSITE" id="PS50005">
    <property type="entry name" value="TPR"/>
    <property type="match status" value="5"/>
</dbReference>
<evidence type="ECO:0000256" key="15">
    <source>
        <dbReference type="ARBA" id="ARBA00045102"/>
    </source>
</evidence>
<dbReference type="Gene3D" id="1.25.40.10">
    <property type="entry name" value="Tetratricopeptide repeat domain"/>
    <property type="match status" value="3"/>
</dbReference>
<evidence type="ECO:0000256" key="16">
    <source>
        <dbReference type="PROSITE-ProRule" id="PRU00339"/>
    </source>
</evidence>
<feature type="transmembrane region" description="Helical" evidence="17">
    <location>
        <begin position="381"/>
        <end position="397"/>
    </location>
</feature>
<dbReference type="Proteomes" id="UP000694867">
    <property type="component" value="Unplaced"/>
</dbReference>
<evidence type="ECO:0000256" key="5">
    <source>
        <dbReference type="ARBA" id="ARBA00007882"/>
    </source>
</evidence>
<feature type="transmembrane region" description="Helical" evidence="17">
    <location>
        <begin position="285"/>
        <end position="304"/>
    </location>
</feature>
<feature type="repeat" description="TPR" evidence="16">
    <location>
        <begin position="549"/>
        <end position="582"/>
    </location>
</feature>
<keyword evidence="7" id="KW-0808">Transferase</keyword>
<comment type="similarity">
    <text evidence="5">Belongs to the TMTC family.</text>
</comment>
<keyword evidence="9" id="KW-0677">Repeat</keyword>
<feature type="transmembrane region" description="Helical" evidence="17">
    <location>
        <begin position="409"/>
        <end position="426"/>
    </location>
</feature>
<dbReference type="PANTHER" id="PTHR44227">
    <property type="match status" value="1"/>
</dbReference>
<feature type="domain" description="DUF1736" evidence="18">
    <location>
        <begin position="264"/>
        <end position="334"/>
    </location>
</feature>
<keyword evidence="11" id="KW-0256">Endoplasmic reticulum</keyword>
<evidence type="ECO:0000256" key="6">
    <source>
        <dbReference type="ARBA" id="ARBA00012839"/>
    </source>
</evidence>
<feature type="repeat" description="TPR" evidence="16">
    <location>
        <begin position="515"/>
        <end position="548"/>
    </location>
</feature>
<evidence type="ECO:0000256" key="7">
    <source>
        <dbReference type="ARBA" id="ARBA00022679"/>
    </source>
</evidence>
<dbReference type="GO" id="GO:0005783">
    <property type="term" value="C:endoplasmic reticulum"/>
    <property type="evidence" value="ECO:0007669"/>
    <property type="project" value="UniProtKB-SubCell"/>
</dbReference>
<gene>
    <name evidence="20" type="primary">LOC100903227</name>
</gene>
<evidence type="ECO:0000256" key="3">
    <source>
        <dbReference type="ARBA" id="ARBA00004240"/>
    </source>
</evidence>
<organism evidence="19 20">
    <name type="scientific">Galendromus occidentalis</name>
    <name type="common">western predatory mite</name>
    <dbReference type="NCBI Taxonomy" id="34638"/>
    <lineage>
        <taxon>Eukaryota</taxon>
        <taxon>Metazoa</taxon>
        <taxon>Ecdysozoa</taxon>
        <taxon>Arthropoda</taxon>
        <taxon>Chelicerata</taxon>
        <taxon>Arachnida</taxon>
        <taxon>Acari</taxon>
        <taxon>Parasitiformes</taxon>
        <taxon>Mesostigmata</taxon>
        <taxon>Gamasina</taxon>
        <taxon>Phytoseioidea</taxon>
        <taxon>Phytoseiidae</taxon>
        <taxon>Typhlodrominae</taxon>
        <taxon>Galendromus</taxon>
    </lineage>
</organism>
<keyword evidence="19" id="KW-1185">Reference proteome</keyword>
<keyword evidence="10 16" id="KW-0802">TPR repeat</keyword>
<evidence type="ECO:0000256" key="13">
    <source>
        <dbReference type="ARBA" id="ARBA00023136"/>
    </source>
</evidence>
<feature type="transmembrane region" description="Helical" evidence="17">
    <location>
        <begin position="241"/>
        <end position="264"/>
    </location>
</feature>
<dbReference type="InterPro" id="IPR019734">
    <property type="entry name" value="TPR_rpt"/>
</dbReference>
<dbReference type="Pfam" id="PF13432">
    <property type="entry name" value="TPR_16"/>
    <property type="match status" value="1"/>
</dbReference>
<comment type="catalytic activity">
    <reaction evidence="14">
        <text>a di-trans,poly-cis-dolichyl beta-D-mannosyl phosphate + L-threonyl-[protein] = 3-O-(alpha-D-mannosyl)-L-threonyl-[protein] + a di-trans,poly-cis-dolichyl phosphate + H(+)</text>
        <dbReference type="Rhea" id="RHEA:53396"/>
        <dbReference type="Rhea" id="RHEA-COMP:11060"/>
        <dbReference type="Rhea" id="RHEA-COMP:13547"/>
        <dbReference type="Rhea" id="RHEA-COMP:19498"/>
        <dbReference type="Rhea" id="RHEA-COMP:19501"/>
        <dbReference type="ChEBI" id="CHEBI:15378"/>
        <dbReference type="ChEBI" id="CHEBI:30013"/>
        <dbReference type="ChEBI" id="CHEBI:57683"/>
        <dbReference type="ChEBI" id="CHEBI:58211"/>
        <dbReference type="ChEBI" id="CHEBI:137323"/>
        <dbReference type="EC" id="2.4.1.109"/>
    </reaction>
</comment>
<protein>
    <recommendedName>
        <fullName evidence="6">dolichyl-phosphate-mannose--protein mannosyltransferase</fullName>
        <ecNumber evidence="6">2.4.1.109</ecNumber>
    </recommendedName>
</protein>
<dbReference type="AlphaFoldDB" id="A0AAJ7L6Q7"/>
<dbReference type="InterPro" id="IPR013618">
    <property type="entry name" value="TMTC_DUF1736"/>
</dbReference>
<keyword evidence="13 17" id="KW-0472">Membrane</keyword>
<proteinExistence type="inferred from homology"/>
<evidence type="ECO:0000256" key="1">
    <source>
        <dbReference type="ARBA" id="ARBA00003582"/>
    </source>
</evidence>
<dbReference type="GO" id="GO:0016020">
    <property type="term" value="C:membrane"/>
    <property type="evidence" value="ECO:0007669"/>
    <property type="project" value="UniProtKB-SubCell"/>
</dbReference>
<feature type="repeat" description="TPR" evidence="16">
    <location>
        <begin position="481"/>
        <end position="514"/>
    </location>
</feature>
<dbReference type="RefSeq" id="XP_018495522.1">
    <property type="nucleotide sequence ID" value="XM_018640006.2"/>
</dbReference>
<feature type="transmembrane region" description="Helical" evidence="17">
    <location>
        <begin position="12"/>
        <end position="31"/>
    </location>
</feature>
<feature type="repeat" description="TPR" evidence="16">
    <location>
        <begin position="651"/>
        <end position="684"/>
    </location>
</feature>
<feature type="transmembrane region" description="Helical" evidence="17">
    <location>
        <begin position="353"/>
        <end position="375"/>
    </location>
</feature>
<evidence type="ECO:0000256" key="14">
    <source>
        <dbReference type="ARBA" id="ARBA00045085"/>
    </source>
</evidence>
<dbReference type="InterPro" id="IPR052346">
    <property type="entry name" value="O-mannosyl-transferase_TMTC"/>
</dbReference>
<accession>A0AAJ7L6Q7</accession>
<dbReference type="SMART" id="SM00028">
    <property type="entry name" value="TPR"/>
    <property type="match status" value="7"/>
</dbReference>
<evidence type="ECO:0000256" key="4">
    <source>
        <dbReference type="ARBA" id="ARBA00004922"/>
    </source>
</evidence>
<dbReference type="PANTHER" id="PTHR44227:SF3">
    <property type="entry name" value="PROTEIN O-MANNOSYL-TRANSFERASE TMTC4"/>
    <property type="match status" value="1"/>
</dbReference>
<reference evidence="20" key="1">
    <citation type="submission" date="2025-08" db="UniProtKB">
        <authorList>
            <consortium name="RefSeq"/>
        </authorList>
    </citation>
    <scope>IDENTIFICATION</scope>
</reference>
<comment type="subcellular location">
    <subcellularLocation>
        <location evidence="3">Endoplasmic reticulum</location>
    </subcellularLocation>
    <subcellularLocation>
        <location evidence="2">Membrane</location>
        <topology evidence="2">Multi-pass membrane protein</topology>
    </subcellularLocation>
</comment>
<evidence type="ECO:0000256" key="17">
    <source>
        <dbReference type="SAM" id="Phobius"/>
    </source>
</evidence>
<feature type="transmembrane region" description="Helical" evidence="17">
    <location>
        <begin position="152"/>
        <end position="171"/>
    </location>
</feature>
<evidence type="ECO:0000259" key="18">
    <source>
        <dbReference type="Pfam" id="PF08409"/>
    </source>
</evidence>
<dbReference type="GeneID" id="100903227"/>
<dbReference type="InterPro" id="IPR011990">
    <property type="entry name" value="TPR-like_helical_dom_sf"/>
</dbReference>
<dbReference type="GO" id="GO:0030968">
    <property type="term" value="P:endoplasmic reticulum unfolded protein response"/>
    <property type="evidence" value="ECO:0007669"/>
    <property type="project" value="TreeGrafter"/>
</dbReference>
<keyword evidence="12 17" id="KW-1133">Transmembrane helix</keyword>
<comment type="pathway">
    <text evidence="4">Protein modification; protein glycosylation.</text>
</comment>
<sequence>MILPTWIRPSIFILLLAIFANLHCLHGSFVFDDIEAVVNNPDVSGLGSWIDILKDDFWGTPLKKESSHLSFRPITTAIFRILWKSVGNQAAYFRLLNLVVHSAVSAYLYKSLSIALDVPYNPLRSCGTQVALMAASFFAIHPIHVESLCSAVGLADVLSGLFFLCGFNAYLEWTRNYQTKSAPAKLFAYSALAMFSKEPGVTILGVCGAYELLIICDIIPHHAFTKHKSFVNSVKRSSVKRFAFCALSGIVLSIMRCLCVRLRVPIFTPMDNPASFLPSPILRGINYQYIYSINLLLLFYPHWLCFDWSMGCIPVIKSALDPRLLALVGFWFSMATIVRACSRETPLRRWFCLAASLIVIPFLPSSNLLVSVGFVIAERNLYLTSMGFCLLMAIVIVEAHRRAGKHRQVFEFAVVVLLFLLAGRSLRRSRDWIADTTLFHSGLAVCPLNAKVHYNIAKVSSDERAAIASYRRALSLNPQYDQAMNNLANLFKEKGSLQEAKLLLEKAVGIRPNFAAAWMNLGIVEASLHNFSRAEECYKNAINHRNRYPHCYFNLGNMYIEMKAFEQALAAYQQAVSLAPDHHLSWNNMVILLDSLGRLDEAEKVARDGLEHLPDAASLHFHLGNTLGKMERYEESETHFLTALRINPGEATYHSNLGVLYHRWGRVHQARTRYLKALELDPKLASIEDNLRKLDKGRRRRR</sequence>
<dbReference type="CTD" id="84899"/>
<evidence type="ECO:0000256" key="2">
    <source>
        <dbReference type="ARBA" id="ARBA00004141"/>
    </source>
</evidence>